<dbReference type="EMBL" id="QPIJ01000057">
    <property type="protein sequence ID" value="RCV86975.1"/>
    <property type="molecule type" value="Genomic_DNA"/>
</dbReference>
<dbReference type="RefSeq" id="WP_220254439.1">
    <property type="nucleotide sequence ID" value="NZ_QPIJ01000057.1"/>
</dbReference>
<name>A0A368TQH4_9GAMM</name>
<organism evidence="1 2">
    <name type="scientific">Vreelandella rituensis</name>
    <dbReference type="NCBI Taxonomy" id="2282306"/>
    <lineage>
        <taxon>Bacteria</taxon>
        <taxon>Pseudomonadati</taxon>
        <taxon>Pseudomonadota</taxon>
        <taxon>Gammaproteobacteria</taxon>
        <taxon>Oceanospirillales</taxon>
        <taxon>Halomonadaceae</taxon>
        <taxon>Vreelandella</taxon>
    </lineage>
</organism>
<sequence>MPVRRVERIMIRPGHANYLACHRYCSAARKVANATLFHMRQALFAETPISASQADKRLKKEHKDVYQLLPSAGSQRMTQIVGDAWKSWLAAKDDFKINPHKYKARPRIPGYSKGARTYVVNRNGYKIVDGMIHLSGAKAVGFQPVKTTVCQHQAFNEKADKAVVTDIRIVPLGTSFCIEVGYEKEATPTTLLDMRRAFSIDIGIDNLVALVSNQPDYRPVLIKGKVIKSINAMYNKNKAGLAK</sequence>
<gene>
    <name evidence="1" type="ORF">DU506_17575</name>
</gene>
<feature type="non-terminal residue" evidence="1">
    <location>
        <position position="243"/>
    </location>
</feature>
<reference evidence="1 2" key="1">
    <citation type="submission" date="2018-07" db="EMBL/GenBank/DDBJ databases">
        <title>Halomonas rutogse sp. nov., isolated from Lake TangqianCo on Tibetan Plateau.</title>
        <authorList>
            <person name="Lu H."/>
            <person name="Xing P."/>
            <person name="Wu Q."/>
        </authorList>
    </citation>
    <scope>NUCLEOTIDE SEQUENCE [LARGE SCALE GENOMIC DNA]</scope>
    <source>
        <strain evidence="1 2">TQ8S</strain>
    </source>
</reference>
<dbReference type="AlphaFoldDB" id="A0A368TQH4"/>
<protein>
    <recommendedName>
        <fullName evidence="3">Transposase</fullName>
    </recommendedName>
</protein>
<evidence type="ECO:0000313" key="1">
    <source>
        <dbReference type="EMBL" id="RCV86975.1"/>
    </source>
</evidence>
<dbReference type="Proteomes" id="UP000253204">
    <property type="component" value="Unassembled WGS sequence"/>
</dbReference>
<evidence type="ECO:0008006" key="3">
    <source>
        <dbReference type="Google" id="ProtNLM"/>
    </source>
</evidence>
<proteinExistence type="predicted"/>
<keyword evidence="2" id="KW-1185">Reference proteome</keyword>
<accession>A0A368TQH4</accession>
<evidence type="ECO:0000313" key="2">
    <source>
        <dbReference type="Proteomes" id="UP000253204"/>
    </source>
</evidence>
<comment type="caution">
    <text evidence="1">The sequence shown here is derived from an EMBL/GenBank/DDBJ whole genome shotgun (WGS) entry which is preliminary data.</text>
</comment>